<organism evidence="1 2">
    <name type="scientific">Taklimakanibacter albus</name>
    <dbReference type="NCBI Taxonomy" id="2800327"/>
    <lineage>
        <taxon>Bacteria</taxon>
        <taxon>Pseudomonadati</taxon>
        <taxon>Pseudomonadota</taxon>
        <taxon>Alphaproteobacteria</taxon>
        <taxon>Hyphomicrobiales</taxon>
        <taxon>Aestuariivirgaceae</taxon>
        <taxon>Taklimakanibacter</taxon>
    </lineage>
</organism>
<comment type="caution">
    <text evidence="1">The sequence shown here is derived from an EMBL/GenBank/DDBJ whole genome shotgun (WGS) entry which is preliminary data.</text>
</comment>
<reference evidence="1" key="1">
    <citation type="submission" date="2021-01" db="EMBL/GenBank/DDBJ databases">
        <authorList>
            <person name="Sun Q."/>
        </authorList>
    </citation>
    <scope>NUCLEOTIDE SEQUENCE</scope>
    <source>
        <strain evidence="1">YIM B02566</strain>
    </source>
</reference>
<dbReference type="EMBL" id="JAENHL010000008">
    <property type="protein sequence ID" value="MBK1870904.1"/>
    <property type="molecule type" value="Genomic_DNA"/>
</dbReference>
<sequence>MNKLDPRLNAIRSDLADARLGAAAGSARLINGEARVVAAPVLSLHREPRFDARIDTQALLGERVRVFETREGWAWLQLEKDGYVGYAALDDLAQPTAPPTHRVAVPSTFMFPAPDIKAQPVVTVTLNAEVAVLREDERFAHLANGRFIIARHLKPLGDHEADFVAVAEAFRHVPYLWGGKSVLGLDCSGLVQLSLQAAGRIAPRDSDMQENGLGDALPIDDFDGLRRGDLIFWDGHVGIMADGRHLLHANGHFMQVTLEPLADAVERIAKRYGKITAIKRL</sequence>
<gene>
    <name evidence="1" type="ORF">JHL16_31350</name>
</gene>
<protein>
    <submittedName>
        <fullName evidence="1">C40 family peptidase</fullName>
    </submittedName>
</protein>
<keyword evidence="2" id="KW-1185">Reference proteome</keyword>
<proteinExistence type="predicted"/>
<name>A0ACC5RE82_9HYPH</name>
<accession>A0ACC5RE82</accession>
<evidence type="ECO:0000313" key="2">
    <source>
        <dbReference type="Proteomes" id="UP000616151"/>
    </source>
</evidence>
<evidence type="ECO:0000313" key="1">
    <source>
        <dbReference type="EMBL" id="MBK1870904.1"/>
    </source>
</evidence>
<dbReference type="Proteomes" id="UP000616151">
    <property type="component" value="Unassembled WGS sequence"/>
</dbReference>